<dbReference type="Gene3D" id="1.10.287.950">
    <property type="entry name" value="Methyl-accepting chemotaxis protein"/>
    <property type="match status" value="1"/>
</dbReference>
<dbReference type="GO" id="GO:0004888">
    <property type="term" value="F:transmembrane signaling receptor activity"/>
    <property type="evidence" value="ECO:0007669"/>
    <property type="project" value="TreeGrafter"/>
</dbReference>
<dbReference type="SMART" id="SM00283">
    <property type="entry name" value="MA"/>
    <property type="match status" value="1"/>
</dbReference>
<keyword evidence="6" id="KW-0472">Membrane</keyword>
<dbReference type="InterPro" id="IPR051310">
    <property type="entry name" value="MCP_chemotaxis"/>
</dbReference>
<feature type="region of interest" description="Disordered" evidence="5">
    <location>
        <begin position="408"/>
        <end position="429"/>
    </location>
</feature>
<keyword evidence="4" id="KW-0807">Transducer</keyword>
<keyword evidence="10" id="KW-1185">Reference proteome</keyword>
<name>A0A401FWA4_9BACT</name>
<dbReference type="SMART" id="SM00304">
    <property type="entry name" value="HAMP"/>
    <property type="match status" value="1"/>
</dbReference>
<keyword evidence="6" id="KW-1133">Transmembrane helix</keyword>
<comment type="similarity">
    <text evidence="3">Belongs to the methyl-accepting chemotaxis (MCP) protein family.</text>
</comment>
<dbReference type="Proteomes" id="UP000288096">
    <property type="component" value="Unassembled WGS sequence"/>
</dbReference>
<comment type="subcellular location">
    <subcellularLocation>
        <location evidence="1">Membrane</location>
    </subcellularLocation>
</comment>
<dbReference type="InterPro" id="IPR003660">
    <property type="entry name" value="HAMP_dom"/>
</dbReference>
<dbReference type="GO" id="GO:0007165">
    <property type="term" value="P:signal transduction"/>
    <property type="evidence" value="ECO:0007669"/>
    <property type="project" value="UniProtKB-KW"/>
</dbReference>
<evidence type="ECO:0000256" key="3">
    <source>
        <dbReference type="ARBA" id="ARBA00029447"/>
    </source>
</evidence>
<dbReference type="EMBL" id="BEXT01000001">
    <property type="protein sequence ID" value="GBC61229.1"/>
    <property type="molecule type" value="Genomic_DNA"/>
</dbReference>
<dbReference type="InterPro" id="IPR004089">
    <property type="entry name" value="MCPsignal_dom"/>
</dbReference>
<reference evidence="10" key="2">
    <citation type="submission" date="2019-01" db="EMBL/GenBank/DDBJ databases">
        <title>Genome sequence of Desulfonema ishimotonii strain Tokyo 01.</title>
        <authorList>
            <person name="Fukui M."/>
        </authorList>
    </citation>
    <scope>NUCLEOTIDE SEQUENCE [LARGE SCALE GENOMIC DNA]</scope>
    <source>
        <strain evidence="10">Tokyo 01</strain>
    </source>
</reference>
<comment type="caution">
    <text evidence="9">The sequence shown here is derived from an EMBL/GenBank/DDBJ whole genome shotgun (WGS) entry which is preliminary data.</text>
</comment>
<feature type="domain" description="HAMP" evidence="8">
    <location>
        <begin position="349"/>
        <end position="388"/>
    </location>
</feature>
<sequence>MKNLKLATKMGIGFGVLIFIVCLLGGMSVWKMTDVAGQSAELAEAYVPEVSVAHNIERYVFFAMLAMRGYAMSEKEEYLEEGKKNIEKAKDFIGKAEELPEKATQLVQLKASVKIIGTELSEYEKLTDQTLVLSNRITELRLDMNASAAVLTDNCANFTESQNQFMAEEISARSGAKPLEERLLKIRLVNRFLDRINEIRVSNFKSQTARNPQIMREALKQFEDCHRLLSRLRAITRKEGKLREIEKIDSAAEDYRRSMESFVKIWLAHQTLTERRLKAADEVLSASKAAAEKGSEEALGIANGARDALSAASDLMMIGLVMAVVAAVFCALFITKSVVPPIVRGLEFTKSVAAGDLTAEIDIEREDEVGVLAKALREMILNLREIVENVKSASGNVVAGSRELSASAEQMSQGASEQAASAEEVSSSMEQMAANIRQNADNAMETERIALKAARDAKEGGKAVGRTVQAMNDIAEKIGIIEEIARQTDLLALNAAIEAARAGEHGKGFAVVASEVRKLAERSQESAAEIGKLSVSSVRVAEQAGSMLDRILPDIERTADLVQEISAASKEQDNVADQVNEAVQELDSVVQRNASVSEELASTSEELAGQAEHLLNAVAFFKTEQGAQANGSSRKRAGKPVVMAVPTNGEVVNQEGMNSGFLTGPEQRLQLDVNGHRLNSDCESEKGFEKY</sequence>
<organism evidence="9 10">
    <name type="scientific">Desulfonema ishimotonii</name>
    <dbReference type="NCBI Taxonomy" id="45657"/>
    <lineage>
        <taxon>Bacteria</taxon>
        <taxon>Pseudomonadati</taxon>
        <taxon>Thermodesulfobacteriota</taxon>
        <taxon>Desulfobacteria</taxon>
        <taxon>Desulfobacterales</taxon>
        <taxon>Desulfococcaceae</taxon>
        <taxon>Desulfonema</taxon>
    </lineage>
</organism>
<evidence type="ECO:0000259" key="8">
    <source>
        <dbReference type="PROSITE" id="PS50885"/>
    </source>
</evidence>
<dbReference type="CDD" id="cd06225">
    <property type="entry name" value="HAMP"/>
    <property type="match status" value="1"/>
</dbReference>
<keyword evidence="6" id="KW-0812">Transmembrane</keyword>
<evidence type="ECO:0000259" key="7">
    <source>
        <dbReference type="PROSITE" id="PS50111"/>
    </source>
</evidence>
<proteinExistence type="inferred from homology"/>
<protein>
    <submittedName>
        <fullName evidence="9">Methyl-accepting chemotaxis protein</fullName>
    </submittedName>
</protein>
<feature type="transmembrane region" description="Helical" evidence="6">
    <location>
        <begin position="12"/>
        <end position="30"/>
    </location>
</feature>
<evidence type="ECO:0000256" key="1">
    <source>
        <dbReference type="ARBA" id="ARBA00004370"/>
    </source>
</evidence>
<dbReference type="PANTHER" id="PTHR43531">
    <property type="entry name" value="PROTEIN ICFG"/>
    <property type="match status" value="1"/>
</dbReference>
<dbReference type="CDD" id="cd11386">
    <property type="entry name" value="MCP_signal"/>
    <property type="match status" value="1"/>
</dbReference>
<evidence type="ECO:0000313" key="9">
    <source>
        <dbReference type="EMBL" id="GBC61229.1"/>
    </source>
</evidence>
<evidence type="ECO:0000256" key="6">
    <source>
        <dbReference type="SAM" id="Phobius"/>
    </source>
</evidence>
<evidence type="ECO:0000313" key="10">
    <source>
        <dbReference type="Proteomes" id="UP000288096"/>
    </source>
</evidence>
<dbReference type="AlphaFoldDB" id="A0A401FWA4"/>
<dbReference type="PROSITE" id="PS50885">
    <property type="entry name" value="HAMP"/>
    <property type="match status" value="1"/>
</dbReference>
<keyword evidence="2" id="KW-0145">Chemotaxis</keyword>
<gene>
    <name evidence="9" type="ORF">DENIS_2189</name>
</gene>
<dbReference type="PANTHER" id="PTHR43531:SF11">
    <property type="entry name" value="METHYL-ACCEPTING CHEMOTAXIS PROTEIN 3"/>
    <property type="match status" value="1"/>
</dbReference>
<dbReference type="PROSITE" id="PS50111">
    <property type="entry name" value="CHEMOTAXIS_TRANSDUC_2"/>
    <property type="match status" value="1"/>
</dbReference>
<dbReference type="GO" id="GO:0006935">
    <property type="term" value="P:chemotaxis"/>
    <property type="evidence" value="ECO:0007669"/>
    <property type="project" value="UniProtKB-KW"/>
</dbReference>
<dbReference type="Pfam" id="PF00672">
    <property type="entry name" value="HAMP"/>
    <property type="match status" value="1"/>
</dbReference>
<dbReference type="RefSeq" id="WP_231714476.1">
    <property type="nucleotide sequence ID" value="NZ_BEXT01000001.1"/>
</dbReference>
<accession>A0A401FWA4</accession>
<evidence type="ECO:0000256" key="4">
    <source>
        <dbReference type="PROSITE-ProRule" id="PRU00284"/>
    </source>
</evidence>
<evidence type="ECO:0000256" key="2">
    <source>
        <dbReference type="ARBA" id="ARBA00022500"/>
    </source>
</evidence>
<dbReference type="FunFam" id="1.10.287.950:FF:000001">
    <property type="entry name" value="Methyl-accepting chemotaxis sensory transducer"/>
    <property type="match status" value="1"/>
</dbReference>
<dbReference type="SUPFAM" id="SSF58104">
    <property type="entry name" value="Methyl-accepting chemotaxis protein (MCP) signaling domain"/>
    <property type="match status" value="1"/>
</dbReference>
<dbReference type="Pfam" id="PF00015">
    <property type="entry name" value="MCPsignal"/>
    <property type="match status" value="1"/>
</dbReference>
<evidence type="ECO:0000256" key="5">
    <source>
        <dbReference type="SAM" id="MobiDB-lite"/>
    </source>
</evidence>
<feature type="domain" description="Methyl-accepting transducer" evidence="7">
    <location>
        <begin position="393"/>
        <end position="608"/>
    </location>
</feature>
<dbReference type="GO" id="GO:0005886">
    <property type="term" value="C:plasma membrane"/>
    <property type="evidence" value="ECO:0007669"/>
    <property type="project" value="TreeGrafter"/>
</dbReference>
<reference evidence="10" key="1">
    <citation type="submission" date="2017-11" db="EMBL/GenBank/DDBJ databases">
        <authorList>
            <person name="Watanabe M."/>
            <person name="Kojima H."/>
        </authorList>
    </citation>
    <scope>NUCLEOTIDE SEQUENCE [LARGE SCALE GENOMIC DNA]</scope>
    <source>
        <strain evidence="10">Tokyo 01</strain>
    </source>
</reference>